<protein>
    <submittedName>
        <fullName evidence="2">Uncharacterized protein</fullName>
    </submittedName>
</protein>
<evidence type="ECO:0000313" key="2">
    <source>
        <dbReference type="EMBL" id="KAG1784061.1"/>
    </source>
</evidence>
<proteinExistence type="predicted"/>
<reference evidence="2" key="1">
    <citation type="journal article" date="2020" name="New Phytol.">
        <title>Comparative genomics reveals dynamic genome evolution in host specialist ectomycorrhizal fungi.</title>
        <authorList>
            <person name="Lofgren L.A."/>
            <person name="Nguyen N.H."/>
            <person name="Vilgalys R."/>
            <person name="Ruytinx J."/>
            <person name="Liao H.L."/>
            <person name="Branco S."/>
            <person name="Kuo A."/>
            <person name="LaButti K."/>
            <person name="Lipzen A."/>
            <person name="Andreopoulos W."/>
            <person name="Pangilinan J."/>
            <person name="Riley R."/>
            <person name="Hundley H."/>
            <person name="Na H."/>
            <person name="Barry K."/>
            <person name="Grigoriev I.V."/>
            <person name="Stajich J.E."/>
            <person name="Kennedy P.G."/>
        </authorList>
    </citation>
    <scope>NUCLEOTIDE SEQUENCE</scope>
    <source>
        <strain evidence="2">DOB743</strain>
    </source>
</reference>
<name>A0A9P7A9R9_9AGAM</name>
<keyword evidence="1" id="KW-1133">Transmembrane helix</keyword>
<keyword evidence="1" id="KW-0812">Transmembrane</keyword>
<evidence type="ECO:0000256" key="1">
    <source>
        <dbReference type="SAM" id="Phobius"/>
    </source>
</evidence>
<keyword evidence="3" id="KW-1185">Reference proteome</keyword>
<sequence length="134" mass="15026">MRMERCSSAAVEMLTGQELGGQERKPLAQIGVPSSGVDSKDLQCLFFSKVDLDSCLVIVAYAFNLETFCALSIYNAVVFVYAISTFYCPHNPWTKIYLPQALTVSQLMRISDCNPFRNFATLSTYCIAIILWLM</sequence>
<accession>A0A9P7A9R9</accession>
<feature type="transmembrane region" description="Helical" evidence="1">
    <location>
        <begin position="116"/>
        <end position="133"/>
    </location>
</feature>
<dbReference type="AlphaFoldDB" id="A0A9P7A9R9"/>
<evidence type="ECO:0000313" key="3">
    <source>
        <dbReference type="Proteomes" id="UP000714275"/>
    </source>
</evidence>
<dbReference type="Proteomes" id="UP000714275">
    <property type="component" value="Unassembled WGS sequence"/>
</dbReference>
<comment type="caution">
    <text evidence="2">The sequence shown here is derived from an EMBL/GenBank/DDBJ whole genome shotgun (WGS) entry which is preliminary data.</text>
</comment>
<keyword evidence="1" id="KW-0472">Membrane</keyword>
<organism evidence="2 3">
    <name type="scientific">Suillus placidus</name>
    <dbReference type="NCBI Taxonomy" id="48579"/>
    <lineage>
        <taxon>Eukaryota</taxon>
        <taxon>Fungi</taxon>
        <taxon>Dikarya</taxon>
        <taxon>Basidiomycota</taxon>
        <taxon>Agaricomycotina</taxon>
        <taxon>Agaricomycetes</taxon>
        <taxon>Agaricomycetidae</taxon>
        <taxon>Boletales</taxon>
        <taxon>Suillineae</taxon>
        <taxon>Suillaceae</taxon>
        <taxon>Suillus</taxon>
    </lineage>
</organism>
<dbReference type="EMBL" id="JABBWD010000001">
    <property type="protein sequence ID" value="KAG1784061.1"/>
    <property type="molecule type" value="Genomic_DNA"/>
</dbReference>
<gene>
    <name evidence="2" type="ORF">EV702DRAFT_31487</name>
</gene>